<dbReference type="InterPro" id="IPR011990">
    <property type="entry name" value="TPR-like_helical_dom_sf"/>
</dbReference>
<reference evidence="3" key="1">
    <citation type="submission" date="2021-02" db="EMBL/GenBank/DDBJ databases">
        <title>Metagenome analyses of Stigonema ocellatum DSM 106950, Chlorogloea purpurea SAG 13.99 and Gomphosphaeria aponina DSM 107014.</title>
        <authorList>
            <person name="Marter P."/>
            <person name="Huang S."/>
        </authorList>
    </citation>
    <scope>NUCLEOTIDE SEQUENCE</scope>
    <source>
        <strain evidence="3">JP213</strain>
    </source>
</reference>
<evidence type="ECO:0000256" key="1">
    <source>
        <dbReference type="SAM" id="Coils"/>
    </source>
</evidence>
<dbReference type="PANTHER" id="PTHR10098">
    <property type="entry name" value="RAPSYN-RELATED"/>
    <property type="match status" value="1"/>
</dbReference>
<dbReference type="Pfam" id="PF12770">
    <property type="entry name" value="CHAT"/>
    <property type="match status" value="1"/>
</dbReference>
<dbReference type="InterPro" id="IPR019734">
    <property type="entry name" value="TPR_rpt"/>
</dbReference>
<feature type="domain" description="CHAT" evidence="2">
    <location>
        <begin position="629"/>
        <end position="908"/>
    </location>
</feature>
<keyword evidence="1" id="KW-0175">Coiled coil</keyword>
<protein>
    <submittedName>
        <fullName evidence="3">CHAT domain-containing protein</fullName>
    </submittedName>
</protein>
<dbReference type="Proteomes" id="UP000767446">
    <property type="component" value="Unassembled WGS sequence"/>
</dbReference>
<dbReference type="AlphaFoldDB" id="A0A941JUP9"/>
<dbReference type="PANTHER" id="PTHR10098:SF112">
    <property type="entry name" value="SLR0380 PROTEIN"/>
    <property type="match status" value="1"/>
</dbReference>
<gene>
    <name evidence="3" type="ORF">DSM107014_05115</name>
</gene>
<feature type="coiled-coil region" evidence="1">
    <location>
        <begin position="288"/>
        <end position="315"/>
    </location>
</feature>
<evidence type="ECO:0000259" key="2">
    <source>
        <dbReference type="Pfam" id="PF12770"/>
    </source>
</evidence>
<name>A0A941JUP9_9CHRO</name>
<dbReference type="SMART" id="SM00028">
    <property type="entry name" value="TPR"/>
    <property type="match status" value="4"/>
</dbReference>
<evidence type="ECO:0000313" key="3">
    <source>
        <dbReference type="EMBL" id="MBR8827275.1"/>
    </source>
</evidence>
<sequence>MSALFGLSISVWSASQVAAQLPVVESQQLAQTQTALKLAKQGQQYYEKRQFDQAIALWDQAAVAYQQAGDEEGQLITLINKSQALKELGLYPTACSNLLAAFKVENPQCNNFYENNPIFQEQLASFILILQEKKEPLSLNQVIGLRSLGDVLNRLGVLEQSQAILTISLSAASGTPEEGAILLSLGNTQRAIANQTRDRWDYEQVNKIIDQQAPAMALQPYQQAFNYYQRAEKLNYGSITTQVQSQINYYTLLWDIQQWWNEQGNKRIASGKRTNEQIVVTRAEKFLAALNSELIKELEKQQKQLEGKINKLPQSRENIYARINLAQTLIQQGKIEQVQPLLTTALEAAHTLGDKQAESYALGYLGNIKDKQGQLPEATQLTQKALNLAQEQQLNGDAREVTYLWQSQLGRLLRKQGDTKGAIASYTAAFNTLESLRTDLNNNNKDVQFNFRDEVKPVYLELADLLLSAELTDAEIQSLGFFDLKTNVEKQENQGQKQQKTPTNQRLEMARTVVESLQIAELDNFFQDPCSEVLNQEIQIEEIDTQAVVIYPIIFPERLDLIVSFPGKPLNRFTINIPETQVNNTLETLYDYLDNPTVSDSARNLILYTLNPSPEELRANLQKLLPIFAQLYDWFVQPLATELTPEIETLVFVLNGPLQRVPMAALYHGKYLIEDYNIAIVPSLKLLDTRAIEKQQIRILAAGVSEAIKIEGRQTFPPLVNVPQELEGIMTTFPNSQQLLNETFTQKTLGSEIQTNNFPVIHLATHGLFSSQPENNFIITGDGKTISIEALSNLLSTVEGETPELLVLSACETATGDERAVLGLAGVAVRSGSRSTLASLWSVGDASTATLMGEFYGELRKPEVKKVQALRSAQLSLMESLKVGEKLPELQDLPPHPYYWAPYILVGNWQ</sequence>
<dbReference type="Gene3D" id="1.25.40.10">
    <property type="entry name" value="Tetratricopeptide repeat domain"/>
    <property type="match status" value="2"/>
</dbReference>
<organism evidence="3 4">
    <name type="scientific">Gomphosphaeria aponina SAG 52.96 = DSM 107014</name>
    <dbReference type="NCBI Taxonomy" id="1521640"/>
    <lineage>
        <taxon>Bacteria</taxon>
        <taxon>Bacillati</taxon>
        <taxon>Cyanobacteriota</taxon>
        <taxon>Cyanophyceae</taxon>
        <taxon>Oscillatoriophycideae</taxon>
        <taxon>Chroococcales</taxon>
        <taxon>Gomphosphaeriaceae</taxon>
        <taxon>Gomphosphaeria</taxon>
    </lineage>
</organism>
<evidence type="ECO:0000313" key="4">
    <source>
        <dbReference type="Proteomes" id="UP000767446"/>
    </source>
</evidence>
<dbReference type="SUPFAM" id="SSF48452">
    <property type="entry name" value="TPR-like"/>
    <property type="match status" value="2"/>
</dbReference>
<dbReference type="InterPro" id="IPR024983">
    <property type="entry name" value="CHAT_dom"/>
</dbReference>
<proteinExistence type="predicted"/>
<dbReference type="EMBL" id="JADQBC010000025">
    <property type="protein sequence ID" value="MBR8827275.1"/>
    <property type="molecule type" value="Genomic_DNA"/>
</dbReference>
<accession>A0A941JUP9</accession>
<comment type="caution">
    <text evidence="3">The sequence shown here is derived from an EMBL/GenBank/DDBJ whole genome shotgun (WGS) entry which is preliminary data.</text>
</comment>